<evidence type="ECO:0000259" key="10">
    <source>
        <dbReference type="PROSITE" id="PS50011"/>
    </source>
</evidence>
<reference evidence="12" key="1">
    <citation type="submission" date="2023-10" db="EMBL/GenBank/DDBJ databases">
        <authorList>
            <person name="Chen Y."/>
            <person name="Shah S."/>
            <person name="Dougan E. K."/>
            <person name="Thang M."/>
            <person name="Chan C."/>
        </authorList>
    </citation>
    <scope>NUCLEOTIDE SEQUENCE [LARGE SCALE GENOMIC DNA]</scope>
</reference>
<proteinExistence type="inferred from homology"/>
<evidence type="ECO:0000256" key="6">
    <source>
        <dbReference type="ARBA" id="ARBA00022837"/>
    </source>
</evidence>
<evidence type="ECO:0000256" key="1">
    <source>
        <dbReference type="ARBA" id="ARBA00001946"/>
    </source>
</evidence>
<keyword evidence="13" id="KW-1185">Reference proteome</keyword>
<evidence type="ECO:0000256" key="7">
    <source>
        <dbReference type="ARBA" id="ARBA00022840"/>
    </source>
</evidence>
<dbReference type="InterPro" id="IPR011992">
    <property type="entry name" value="EF-hand-dom_pair"/>
</dbReference>
<feature type="domain" description="EF-hand" evidence="11">
    <location>
        <begin position="543"/>
        <end position="575"/>
    </location>
</feature>
<dbReference type="SMART" id="SM00054">
    <property type="entry name" value="EFh"/>
    <property type="match status" value="4"/>
</dbReference>
<feature type="domain" description="Protein kinase" evidence="10">
    <location>
        <begin position="205"/>
        <end position="465"/>
    </location>
</feature>
<feature type="compositionally biased region" description="Polar residues" evidence="9">
    <location>
        <begin position="702"/>
        <end position="711"/>
    </location>
</feature>
<protein>
    <recommendedName>
        <fullName evidence="14">Non-specific serine/threonine protein kinase</fullName>
    </recommendedName>
</protein>
<gene>
    <name evidence="12" type="ORF">PCOR1329_LOCUS78563</name>
</gene>
<keyword evidence="3" id="KW-0808">Transferase</keyword>
<keyword evidence="4" id="KW-0547">Nucleotide-binding</keyword>
<keyword evidence="5" id="KW-0418">Kinase</keyword>
<dbReference type="InterPro" id="IPR002048">
    <property type="entry name" value="EF_hand_dom"/>
</dbReference>
<dbReference type="InterPro" id="IPR011009">
    <property type="entry name" value="Kinase-like_dom_sf"/>
</dbReference>
<keyword evidence="7" id="KW-0067">ATP-binding</keyword>
<evidence type="ECO:0000256" key="2">
    <source>
        <dbReference type="ARBA" id="ARBA00022527"/>
    </source>
</evidence>
<dbReference type="Gene3D" id="1.10.238.10">
    <property type="entry name" value="EF-hand"/>
    <property type="match status" value="1"/>
</dbReference>
<dbReference type="PROSITE" id="PS50011">
    <property type="entry name" value="PROTEIN_KINASE_DOM"/>
    <property type="match status" value="1"/>
</dbReference>
<feature type="region of interest" description="Disordered" evidence="9">
    <location>
        <begin position="759"/>
        <end position="816"/>
    </location>
</feature>
<dbReference type="PROSITE" id="PS00018">
    <property type="entry name" value="EF_HAND_1"/>
    <property type="match status" value="3"/>
</dbReference>
<feature type="domain" description="EF-hand" evidence="11">
    <location>
        <begin position="620"/>
        <end position="655"/>
    </location>
</feature>
<keyword evidence="2" id="KW-0723">Serine/threonine-protein kinase</keyword>
<feature type="region of interest" description="Disordered" evidence="9">
    <location>
        <begin position="50"/>
        <end position="80"/>
    </location>
</feature>
<evidence type="ECO:0008006" key="14">
    <source>
        <dbReference type="Google" id="ProtNLM"/>
    </source>
</evidence>
<evidence type="ECO:0000256" key="8">
    <source>
        <dbReference type="ARBA" id="ARBA00024334"/>
    </source>
</evidence>
<dbReference type="EMBL" id="CAUYUJ010020966">
    <property type="protein sequence ID" value="CAK0901681.1"/>
    <property type="molecule type" value="Genomic_DNA"/>
</dbReference>
<dbReference type="CDD" id="cd00051">
    <property type="entry name" value="EFh"/>
    <property type="match status" value="1"/>
</dbReference>
<dbReference type="PROSITE" id="PS50222">
    <property type="entry name" value="EF_HAND_2"/>
    <property type="match status" value="3"/>
</dbReference>
<dbReference type="SMART" id="SM00220">
    <property type="entry name" value="S_TKc"/>
    <property type="match status" value="1"/>
</dbReference>
<evidence type="ECO:0000256" key="5">
    <source>
        <dbReference type="ARBA" id="ARBA00022777"/>
    </source>
</evidence>
<dbReference type="Gene3D" id="3.30.200.20">
    <property type="entry name" value="Phosphorylase Kinase, domain 1"/>
    <property type="match status" value="1"/>
</dbReference>
<dbReference type="Proteomes" id="UP001189429">
    <property type="component" value="Unassembled WGS sequence"/>
</dbReference>
<dbReference type="InterPro" id="IPR000719">
    <property type="entry name" value="Prot_kinase_dom"/>
</dbReference>
<dbReference type="CDD" id="cd05117">
    <property type="entry name" value="STKc_CAMK"/>
    <property type="match status" value="1"/>
</dbReference>
<feature type="region of interest" description="Disordered" evidence="9">
    <location>
        <begin position="114"/>
        <end position="172"/>
    </location>
</feature>
<dbReference type="InterPro" id="IPR018247">
    <property type="entry name" value="EF_Hand_1_Ca_BS"/>
</dbReference>
<evidence type="ECO:0000313" key="13">
    <source>
        <dbReference type="Proteomes" id="UP001189429"/>
    </source>
</evidence>
<evidence type="ECO:0000313" key="12">
    <source>
        <dbReference type="EMBL" id="CAK0901681.1"/>
    </source>
</evidence>
<dbReference type="SUPFAM" id="SSF47473">
    <property type="entry name" value="EF-hand"/>
    <property type="match status" value="1"/>
</dbReference>
<comment type="similarity">
    <text evidence="8">Belongs to the protein kinase superfamily. Ser/Thr protein kinase family. CDPK subfamily.</text>
</comment>
<feature type="region of interest" description="Disordered" evidence="9">
    <location>
        <begin position="673"/>
        <end position="733"/>
    </location>
</feature>
<comment type="caution">
    <text evidence="12">The sequence shown here is derived from an EMBL/GenBank/DDBJ whole genome shotgun (WGS) entry which is preliminary data.</text>
</comment>
<evidence type="ECO:0000256" key="4">
    <source>
        <dbReference type="ARBA" id="ARBA00022741"/>
    </source>
</evidence>
<evidence type="ECO:0000256" key="3">
    <source>
        <dbReference type="ARBA" id="ARBA00022679"/>
    </source>
</evidence>
<sequence length="816" mass="86690">MLPIPARDRAGPVAPDAAAGLGLPIPARGYPDEQPLPKRACLGLPIAARGEPAPAADRGRPAQARGEPAQGAGLGLPLAARGGPAAGGGLGLPTRGHGELGPGAVANHPDVSMRTGGGQAGAPRRQVRRRTATEQDRCPLEAPSEHAAASFGRSRTMLIGGRGSASGRARRLESRRSLGEGVLQGAHFSAIIGTHGEEVPIAKRYTFGRMLGEGASGSTWEAWPTDAQGKASPQHSGSKGHRAIKKLTKYGASAQEREACRQEVELLKELDHPNICKLYEVFEDAAALYMVMDMCEGGELFDRIVDEELHGEAQAADLFRQIAGALRYCHETHGIMHRDIKPENVLFTTKEEKSPVKLIDFGIACFTRDALQNRQAGTEAYEAPEVLLRQDYSEKCDLWSLGALLFVILTGRLPFQSVEHAQRGAIRFEDADQVSPSARDLTARLLAVDPAGRPSAAEVLDHPWVAEARHKVESLGSSVFARLKSFKQTTALRKILLMVLSRQLTDVDLPETYEAFQQMDTNGDGKLSHSEIRAALGSRMSAEEVDQAIQAMDVDGSGNVEYSEFLAAAFDRKLLFRQDLCLQVFRALDKEGAGVISIEGLMQMMDGVVDCPHRGAVCARLQTEAKELLECFDADGDGVLDFAEFTNLLTRNSFSGAACAVDFDGLADLGGGAGENSKRASKASRASSAGPGDDAPEAGRASNASRPSRGSSAGKVSAHAADDGPADSASCPGEALHEVSAPLRATRWVRARLSTGWMSLRPSTSQGPDEALGARARPERPSRGARSARRPSSTGEAGLLSCIAGLCPPEPRRGPS</sequence>
<dbReference type="PANTHER" id="PTHR24349">
    <property type="entry name" value="SERINE/THREONINE-PROTEIN KINASE"/>
    <property type="match status" value="1"/>
</dbReference>
<name>A0ABN9XSK3_9DINO</name>
<comment type="cofactor">
    <cofactor evidence="1">
        <name>Mg(2+)</name>
        <dbReference type="ChEBI" id="CHEBI:18420"/>
    </cofactor>
</comment>
<feature type="region of interest" description="Disordered" evidence="9">
    <location>
        <begin position="1"/>
        <end position="36"/>
    </location>
</feature>
<feature type="domain" description="EF-hand" evidence="11">
    <location>
        <begin position="507"/>
        <end position="542"/>
    </location>
</feature>
<dbReference type="SUPFAM" id="SSF56112">
    <property type="entry name" value="Protein kinase-like (PK-like)"/>
    <property type="match status" value="1"/>
</dbReference>
<dbReference type="PROSITE" id="PS00108">
    <property type="entry name" value="PROTEIN_KINASE_ST"/>
    <property type="match status" value="1"/>
</dbReference>
<organism evidence="12 13">
    <name type="scientific">Prorocentrum cordatum</name>
    <dbReference type="NCBI Taxonomy" id="2364126"/>
    <lineage>
        <taxon>Eukaryota</taxon>
        <taxon>Sar</taxon>
        <taxon>Alveolata</taxon>
        <taxon>Dinophyceae</taxon>
        <taxon>Prorocentrales</taxon>
        <taxon>Prorocentraceae</taxon>
        <taxon>Prorocentrum</taxon>
    </lineage>
</organism>
<dbReference type="Gene3D" id="1.10.510.10">
    <property type="entry name" value="Transferase(Phosphotransferase) domain 1"/>
    <property type="match status" value="1"/>
</dbReference>
<evidence type="ECO:0000256" key="9">
    <source>
        <dbReference type="SAM" id="MobiDB-lite"/>
    </source>
</evidence>
<keyword evidence="6" id="KW-0106">Calcium</keyword>
<dbReference type="Pfam" id="PF00069">
    <property type="entry name" value="Pkinase"/>
    <property type="match status" value="1"/>
</dbReference>
<dbReference type="Pfam" id="PF13499">
    <property type="entry name" value="EF-hand_7"/>
    <property type="match status" value="2"/>
</dbReference>
<dbReference type="InterPro" id="IPR050205">
    <property type="entry name" value="CDPK_Ser/Thr_kinases"/>
</dbReference>
<evidence type="ECO:0000259" key="11">
    <source>
        <dbReference type="PROSITE" id="PS50222"/>
    </source>
</evidence>
<feature type="compositionally biased region" description="Basic and acidic residues" evidence="9">
    <location>
        <begin position="1"/>
        <end position="10"/>
    </location>
</feature>
<dbReference type="InterPro" id="IPR008271">
    <property type="entry name" value="Ser/Thr_kinase_AS"/>
</dbReference>
<accession>A0ABN9XSK3</accession>